<sequence>MEDYLKPAVKLLSRYAAEGKIPGAALALVTREGVTSACVGNASLLPENVPLTADRLFDLASVTKVLATTTLALQCLEEGLFTLSTPVSAILPDFPHQQVTIGHLLTHTSGVCSDDKAYKKRKDRADLTRFFYEKPLDFTPGSRVLYSDFGYITLGYAIEAVYGKLDERFQTCIAKPLEMRDSGYLPSERGLVGRCVPTELTEERGLICGTVHDGKAFLLGGVSGNAGLFSTLEDMTHYVRMILDDGEYRGRSVLKRATVRLLKHCYTEGLNERRTLGWWSNERSMSFGDYYSESCIYHTGFTGTSVYIDFMRQCGIILLTNRIHPARDNPWIGEIRNTVHNVILSQITC</sequence>
<keyword evidence="4" id="KW-1185">Reference proteome</keyword>
<evidence type="ECO:0000259" key="2">
    <source>
        <dbReference type="Pfam" id="PF00144"/>
    </source>
</evidence>
<dbReference type="SUPFAM" id="SSF56601">
    <property type="entry name" value="beta-lactamase/transpeptidase-like"/>
    <property type="match status" value="1"/>
</dbReference>
<evidence type="ECO:0000256" key="1">
    <source>
        <dbReference type="ARBA" id="ARBA00022801"/>
    </source>
</evidence>
<protein>
    <submittedName>
        <fullName evidence="3">Beta-lactamase family protein</fullName>
    </submittedName>
</protein>
<dbReference type="PANTHER" id="PTHR43283">
    <property type="entry name" value="BETA-LACTAMASE-RELATED"/>
    <property type="match status" value="1"/>
</dbReference>
<dbReference type="Gene3D" id="3.40.710.10">
    <property type="entry name" value="DD-peptidase/beta-lactamase superfamily"/>
    <property type="match status" value="1"/>
</dbReference>
<keyword evidence="1" id="KW-0378">Hydrolase</keyword>
<dbReference type="PANTHER" id="PTHR43283:SF11">
    <property type="entry name" value="BETA-LACTAMASE-RELATED DOMAIN-CONTAINING PROTEIN"/>
    <property type="match status" value="1"/>
</dbReference>
<feature type="domain" description="Beta-lactamase-related" evidence="2">
    <location>
        <begin position="10"/>
        <end position="328"/>
    </location>
</feature>
<dbReference type="Pfam" id="PF00144">
    <property type="entry name" value="Beta-lactamase"/>
    <property type="match status" value="1"/>
</dbReference>
<organism evidence="3 4">
    <name type="scientific">Hungatella hominis</name>
    <dbReference type="NCBI Taxonomy" id="2763050"/>
    <lineage>
        <taxon>Bacteria</taxon>
        <taxon>Bacillati</taxon>
        <taxon>Bacillota</taxon>
        <taxon>Clostridia</taxon>
        <taxon>Lachnospirales</taxon>
        <taxon>Lachnospiraceae</taxon>
        <taxon>Hungatella</taxon>
    </lineage>
</organism>
<dbReference type="EMBL" id="JACOPB010000001">
    <property type="protein sequence ID" value="MBC5706368.1"/>
    <property type="molecule type" value="Genomic_DNA"/>
</dbReference>
<gene>
    <name evidence="3" type="ORF">H8S75_00120</name>
</gene>
<reference evidence="3 4" key="1">
    <citation type="submission" date="2020-08" db="EMBL/GenBank/DDBJ databases">
        <title>Genome public.</title>
        <authorList>
            <person name="Liu C."/>
            <person name="Sun Q."/>
        </authorList>
    </citation>
    <scope>NUCLEOTIDE SEQUENCE [LARGE SCALE GENOMIC DNA]</scope>
    <source>
        <strain evidence="3 4">NSJ-66</strain>
    </source>
</reference>
<dbReference type="InterPro" id="IPR012338">
    <property type="entry name" value="Beta-lactam/transpept-like"/>
</dbReference>
<dbReference type="RefSeq" id="WP_187018363.1">
    <property type="nucleotide sequence ID" value="NZ_JACOPB010000001.1"/>
</dbReference>
<name>A0ABR7GZQ7_9FIRM</name>
<dbReference type="Proteomes" id="UP000634672">
    <property type="component" value="Unassembled WGS sequence"/>
</dbReference>
<dbReference type="InterPro" id="IPR050789">
    <property type="entry name" value="Diverse_Enzym_Activities"/>
</dbReference>
<accession>A0ABR7GZQ7</accession>
<proteinExistence type="predicted"/>
<comment type="caution">
    <text evidence="3">The sequence shown here is derived from an EMBL/GenBank/DDBJ whole genome shotgun (WGS) entry which is preliminary data.</text>
</comment>
<evidence type="ECO:0000313" key="4">
    <source>
        <dbReference type="Proteomes" id="UP000634672"/>
    </source>
</evidence>
<evidence type="ECO:0000313" key="3">
    <source>
        <dbReference type="EMBL" id="MBC5706368.1"/>
    </source>
</evidence>
<dbReference type="InterPro" id="IPR001466">
    <property type="entry name" value="Beta-lactam-related"/>
</dbReference>